<comment type="caution">
    <text evidence="1">The sequence shown here is derived from an EMBL/GenBank/DDBJ whole genome shotgun (WGS) entry which is preliminary data.</text>
</comment>
<sequence>MRKRQASGHSHAFGRLKVQLCEALRRHLNEGGRPRVPVAGVMLWQAFATLCEGRTWRGGIPDPIRWGDGLARLALARIVLHPHHVEALEAMDAEWLAWAAVPPSERVAGPLTGAAFDAMFS</sequence>
<gene>
    <name evidence="1" type="ORF">GV832_10050</name>
</gene>
<evidence type="ECO:0000313" key="2">
    <source>
        <dbReference type="Proteomes" id="UP001193501"/>
    </source>
</evidence>
<evidence type="ECO:0000313" key="1">
    <source>
        <dbReference type="EMBL" id="NBZ87920.1"/>
    </source>
</evidence>
<dbReference type="AlphaFoldDB" id="A0AAE5BSJ4"/>
<dbReference type="Proteomes" id="UP001193501">
    <property type="component" value="Unassembled WGS sequence"/>
</dbReference>
<reference evidence="1" key="1">
    <citation type="submission" date="2020-01" db="EMBL/GenBank/DDBJ databases">
        <authorList>
            <person name="Chen W.-M."/>
        </authorList>
    </citation>
    <scope>NUCLEOTIDE SEQUENCE</scope>
    <source>
        <strain evidence="1">CYK-10</strain>
    </source>
</reference>
<accession>A0AAE5BSJ4</accession>
<name>A0AAE5BSJ4_9RHOB</name>
<organism evidence="1 2">
    <name type="scientific">Stagnihabitans tardus</name>
    <dbReference type="NCBI Taxonomy" id="2699202"/>
    <lineage>
        <taxon>Bacteria</taxon>
        <taxon>Pseudomonadati</taxon>
        <taxon>Pseudomonadota</taxon>
        <taxon>Alphaproteobacteria</taxon>
        <taxon>Rhodobacterales</taxon>
        <taxon>Paracoccaceae</taxon>
        <taxon>Stagnihabitans</taxon>
    </lineage>
</organism>
<dbReference type="EMBL" id="JAABNR010000008">
    <property type="protein sequence ID" value="NBZ87920.1"/>
    <property type="molecule type" value="Genomic_DNA"/>
</dbReference>
<dbReference type="RefSeq" id="WP_168774727.1">
    <property type="nucleotide sequence ID" value="NZ_JAABNR010000008.1"/>
</dbReference>
<keyword evidence="2" id="KW-1185">Reference proteome</keyword>
<protein>
    <submittedName>
        <fullName evidence="1">Uncharacterized protein</fullName>
    </submittedName>
</protein>
<proteinExistence type="predicted"/>